<accession>A0ABX8JV78</accession>
<proteinExistence type="predicted"/>
<dbReference type="RefSeq" id="WP_207292710.1">
    <property type="nucleotide sequence ID" value="NZ_CP071383.1"/>
</dbReference>
<keyword evidence="1" id="KW-0812">Transmembrane</keyword>
<evidence type="ECO:0000256" key="1">
    <source>
        <dbReference type="SAM" id="Phobius"/>
    </source>
</evidence>
<dbReference type="EMBL" id="CP076838">
    <property type="protein sequence ID" value="QWW79509.1"/>
    <property type="molecule type" value="Genomic_DNA"/>
</dbReference>
<dbReference type="Proteomes" id="UP000683497">
    <property type="component" value="Chromosome"/>
</dbReference>
<keyword evidence="3" id="KW-1185">Reference proteome</keyword>
<name>A0ABX8JV78_9ENTR</name>
<keyword evidence="1" id="KW-0472">Membrane</keyword>
<reference evidence="2 3" key="1">
    <citation type="submission" date="2021-06" db="EMBL/GenBank/DDBJ databases">
        <title>Leclercia pneumoniae sp. nov.</title>
        <authorList>
            <person name="Hoenemann M."/>
            <person name="Viehweger A."/>
            <person name="Dietze N."/>
        </authorList>
    </citation>
    <scope>NUCLEOTIDE SEQUENCE [LARGE SCALE GENOMIC DNA]</scope>
    <source>
        <strain evidence="3">49125</strain>
    </source>
</reference>
<feature type="transmembrane region" description="Helical" evidence="1">
    <location>
        <begin position="52"/>
        <end position="72"/>
    </location>
</feature>
<feature type="transmembrane region" description="Helical" evidence="1">
    <location>
        <begin position="12"/>
        <end position="37"/>
    </location>
</feature>
<evidence type="ECO:0000313" key="2">
    <source>
        <dbReference type="EMBL" id="QWW79509.1"/>
    </source>
</evidence>
<gene>
    <name evidence="2" type="ORF">KQ929_20230</name>
</gene>
<evidence type="ECO:0000313" key="3">
    <source>
        <dbReference type="Proteomes" id="UP000683497"/>
    </source>
</evidence>
<organism evidence="2 3">
    <name type="scientific">Leclercia pneumoniae</name>
    <dbReference type="NCBI Taxonomy" id="2815358"/>
    <lineage>
        <taxon>Bacteria</taxon>
        <taxon>Pseudomonadati</taxon>
        <taxon>Pseudomonadota</taxon>
        <taxon>Gammaproteobacteria</taxon>
        <taxon>Enterobacterales</taxon>
        <taxon>Enterobacteriaceae</taxon>
        <taxon>Leclercia</taxon>
    </lineage>
</organism>
<sequence>MIKNKPTIGRLLLAIVYLFICCLIFFSLALITIKFIIHHEVVIERADIKQVAVVSAIAATAAAFRSWLFALLDERKRRKKPPE</sequence>
<keyword evidence="1" id="KW-1133">Transmembrane helix</keyword>
<protein>
    <submittedName>
        <fullName evidence="2">Uncharacterized protein</fullName>
    </submittedName>
</protein>